<feature type="region of interest" description="Disordered" evidence="1">
    <location>
        <begin position="46"/>
        <end position="67"/>
    </location>
</feature>
<proteinExistence type="predicted"/>
<dbReference type="AlphaFoldDB" id="A0A9P0M167"/>
<reference evidence="2" key="1">
    <citation type="submission" date="2022-03" db="EMBL/GenBank/DDBJ databases">
        <authorList>
            <person name="Sayadi A."/>
        </authorList>
    </citation>
    <scope>NUCLEOTIDE SEQUENCE</scope>
</reference>
<keyword evidence="3" id="KW-1185">Reference proteome</keyword>
<name>A0A9P0M167_ACAOB</name>
<comment type="caution">
    <text evidence="2">The sequence shown here is derived from an EMBL/GenBank/DDBJ whole genome shotgun (WGS) entry which is preliminary data.</text>
</comment>
<evidence type="ECO:0000256" key="1">
    <source>
        <dbReference type="SAM" id="MobiDB-lite"/>
    </source>
</evidence>
<protein>
    <submittedName>
        <fullName evidence="2">Uncharacterized protein</fullName>
    </submittedName>
</protein>
<dbReference type="EMBL" id="CAKOFQ010007699">
    <property type="protein sequence ID" value="CAH2006645.1"/>
    <property type="molecule type" value="Genomic_DNA"/>
</dbReference>
<organism evidence="2 3">
    <name type="scientific">Acanthoscelides obtectus</name>
    <name type="common">Bean weevil</name>
    <name type="synonym">Bruchus obtectus</name>
    <dbReference type="NCBI Taxonomy" id="200917"/>
    <lineage>
        <taxon>Eukaryota</taxon>
        <taxon>Metazoa</taxon>
        <taxon>Ecdysozoa</taxon>
        <taxon>Arthropoda</taxon>
        <taxon>Hexapoda</taxon>
        <taxon>Insecta</taxon>
        <taxon>Pterygota</taxon>
        <taxon>Neoptera</taxon>
        <taxon>Endopterygota</taxon>
        <taxon>Coleoptera</taxon>
        <taxon>Polyphaga</taxon>
        <taxon>Cucujiformia</taxon>
        <taxon>Chrysomeloidea</taxon>
        <taxon>Chrysomelidae</taxon>
        <taxon>Bruchinae</taxon>
        <taxon>Bruchini</taxon>
        <taxon>Acanthoscelides</taxon>
    </lineage>
</organism>
<evidence type="ECO:0000313" key="3">
    <source>
        <dbReference type="Proteomes" id="UP001152888"/>
    </source>
</evidence>
<accession>A0A9P0M167</accession>
<evidence type="ECO:0000313" key="2">
    <source>
        <dbReference type="EMBL" id="CAH2006645.1"/>
    </source>
</evidence>
<dbReference type="Proteomes" id="UP001152888">
    <property type="component" value="Unassembled WGS sequence"/>
</dbReference>
<gene>
    <name evidence="2" type="ORF">ACAOBT_LOCUS29213</name>
</gene>
<sequence length="67" mass="7073">MDRSGGHASNCTVSPICLPSAGFPKGQRRYTTGLLAFRRKLGGASQGFPQLGDVRENHKTKAGKIGS</sequence>